<reference evidence="7" key="1">
    <citation type="submission" date="2020-05" db="EMBL/GenBank/DDBJ databases">
        <authorList>
            <person name="Chiriac C."/>
            <person name="Salcher M."/>
            <person name="Ghai R."/>
            <person name="Kavagutti S V."/>
        </authorList>
    </citation>
    <scope>NUCLEOTIDE SEQUENCE</scope>
</reference>
<dbReference type="SUPFAM" id="SSF54534">
    <property type="entry name" value="FKBP-like"/>
    <property type="match status" value="1"/>
</dbReference>
<dbReference type="Gene3D" id="3.10.50.40">
    <property type="match status" value="1"/>
</dbReference>
<dbReference type="EC" id="5.2.1.8" evidence="2"/>
<evidence type="ECO:0000256" key="4">
    <source>
        <dbReference type="ARBA" id="ARBA00023235"/>
    </source>
</evidence>
<keyword evidence="5" id="KW-0812">Transmembrane</keyword>
<dbReference type="Pfam" id="PF00254">
    <property type="entry name" value="FKBP_C"/>
    <property type="match status" value="1"/>
</dbReference>
<evidence type="ECO:0000256" key="2">
    <source>
        <dbReference type="ARBA" id="ARBA00013194"/>
    </source>
</evidence>
<proteinExistence type="predicted"/>
<feature type="domain" description="PPIase FKBP-type" evidence="6">
    <location>
        <begin position="130"/>
        <end position="216"/>
    </location>
</feature>
<keyword evidence="5" id="KW-0472">Membrane</keyword>
<evidence type="ECO:0000259" key="6">
    <source>
        <dbReference type="PROSITE" id="PS50059"/>
    </source>
</evidence>
<keyword evidence="5" id="KW-1133">Transmembrane helix</keyword>
<evidence type="ECO:0000256" key="5">
    <source>
        <dbReference type="SAM" id="Phobius"/>
    </source>
</evidence>
<comment type="catalytic activity">
    <reaction evidence="1">
        <text>[protein]-peptidylproline (omega=180) = [protein]-peptidylproline (omega=0)</text>
        <dbReference type="Rhea" id="RHEA:16237"/>
        <dbReference type="Rhea" id="RHEA-COMP:10747"/>
        <dbReference type="Rhea" id="RHEA-COMP:10748"/>
        <dbReference type="ChEBI" id="CHEBI:83833"/>
        <dbReference type="ChEBI" id="CHEBI:83834"/>
        <dbReference type="EC" id="5.2.1.8"/>
    </reaction>
</comment>
<dbReference type="AlphaFoldDB" id="A0A6J6GMT9"/>
<gene>
    <name evidence="7" type="ORF">UFOPK1835_00528</name>
</gene>
<keyword evidence="4" id="KW-0413">Isomerase</keyword>
<dbReference type="PANTHER" id="PTHR43811">
    <property type="entry name" value="FKBP-TYPE PEPTIDYL-PROLYL CIS-TRANS ISOMERASE FKPA"/>
    <property type="match status" value="1"/>
</dbReference>
<dbReference type="PROSITE" id="PS50059">
    <property type="entry name" value="FKBP_PPIASE"/>
    <property type="match status" value="1"/>
</dbReference>
<protein>
    <recommendedName>
        <fullName evidence="2">peptidylprolyl isomerase</fullName>
        <ecNumber evidence="2">5.2.1.8</ecNumber>
    </recommendedName>
</protein>
<dbReference type="GO" id="GO:0003755">
    <property type="term" value="F:peptidyl-prolyl cis-trans isomerase activity"/>
    <property type="evidence" value="ECO:0007669"/>
    <property type="project" value="UniProtKB-KW"/>
</dbReference>
<evidence type="ECO:0000256" key="3">
    <source>
        <dbReference type="ARBA" id="ARBA00023110"/>
    </source>
</evidence>
<sequence>MGTSKRERQKIGHKARLTAEHAAQARYERRRKIGLGAVVAAGTVVVVGLFVLLSDNTSTDTTAVTTSTTSTTDPSSTEVPVASALGKDCVALADPLPAGAPSVPVPVGPPPTSLIVENLVTGTGAPVVATDTVTVNYIGVSCSTGTIFDSSWSRNQPATFGLDQVISGWTQGLVGMQPGGSRLLVIPPALGYGSSGQGSIAPDETLVFVVDLISATPSSATTIAP</sequence>
<feature type="transmembrane region" description="Helical" evidence="5">
    <location>
        <begin position="33"/>
        <end position="53"/>
    </location>
</feature>
<name>A0A6J6GMT9_9ZZZZ</name>
<dbReference type="EMBL" id="CAEZUP010000014">
    <property type="protein sequence ID" value="CAB4602601.1"/>
    <property type="molecule type" value="Genomic_DNA"/>
</dbReference>
<dbReference type="PANTHER" id="PTHR43811:SF19">
    <property type="entry name" value="39 KDA FK506-BINDING NUCLEAR PROTEIN"/>
    <property type="match status" value="1"/>
</dbReference>
<organism evidence="7">
    <name type="scientific">freshwater metagenome</name>
    <dbReference type="NCBI Taxonomy" id="449393"/>
    <lineage>
        <taxon>unclassified sequences</taxon>
        <taxon>metagenomes</taxon>
        <taxon>ecological metagenomes</taxon>
    </lineage>
</organism>
<dbReference type="InterPro" id="IPR046357">
    <property type="entry name" value="PPIase_dom_sf"/>
</dbReference>
<keyword evidence="3" id="KW-0697">Rotamase</keyword>
<evidence type="ECO:0000256" key="1">
    <source>
        <dbReference type="ARBA" id="ARBA00000971"/>
    </source>
</evidence>
<dbReference type="InterPro" id="IPR001179">
    <property type="entry name" value="PPIase_FKBP_dom"/>
</dbReference>
<evidence type="ECO:0000313" key="7">
    <source>
        <dbReference type="EMBL" id="CAB4602601.1"/>
    </source>
</evidence>
<accession>A0A6J6GMT9</accession>